<name>A0A8H5F3X3_9AGAR</name>
<comment type="caution">
    <text evidence="2">The sequence shown here is derived from an EMBL/GenBank/DDBJ whole genome shotgun (WGS) entry which is preliminary data.</text>
</comment>
<evidence type="ECO:0000313" key="2">
    <source>
        <dbReference type="EMBL" id="KAF5322915.1"/>
    </source>
</evidence>
<sequence length="127" mass="14394">MLTSFPSPTHALQFDAAPIYSTYRKYRLLGLSTLGPDFMRTHRIRKRLSFLLLDDILLIKEVNKGMKVEKMKDRELAEALQTRGIPNPETLSRSQRNSLLNGWLGQAAVTSDADDLSRRLALVLTHA</sequence>
<dbReference type="InterPro" id="IPR033122">
    <property type="entry name" value="LETM1-like_RBD"/>
</dbReference>
<dbReference type="GO" id="GO:0043022">
    <property type="term" value="F:ribosome binding"/>
    <property type="evidence" value="ECO:0007669"/>
    <property type="project" value="InterPro"/>
</dbReference>
<protein>
    <recommendedName>
        <fullName evidence="1">Letm1 RBD domain-containing protein</fullName>
    </recommendedName>
</protein>
<dbReference type="Proteomes" id="UP000567179">
    <property type="component" value="Unassembled WGS sequence"/>
</dbReference>
<organism evidence="2 3">
    <name type="scientific">Psilocybe cf. subviscida</name>
    <dbReference type="NCBI Taxonomy" id="2480587"/>
    <lineage>
        <taxon>Eukaryota</taxon>
        <taxon>Fungi</taxon>
        <taxon>Dikarya</taxon>
        <taxon>Basidiomycota</taxon>
        <taxon>Agaricomycotina</taxon>
        <taxon>Agaricomycetes</taxon>
        <taxon>Agaricomycetidae</taxon>
        <taxon>Agaricales</taxon>
        <taxon>Agaricineae</taxon>
        <taxon>Strophariaceae</taxon>
        <taxon>Psilocybe</taxon>
    </lineage>
</organism>
<evidence type="ECO:0000259" key="1">
    <source>
        <dbReference type="Pfam" id="PF07766"/>
    </source>
</evidence>
<keyword evidence="3" id="KW-1185">Reference proteome</keyword>
<reference evidence="2 3" key="1">
    <citation type="journal article" date="2020" name="ISME J.">
        <title>Uncovering the hidden diversity of litter-decomposition mechanisms in mushroom-forming fungi.</title>
        <authorList>
            <person name="Floudas D."/>
            <person name="Bentzer J."/>
            <person name="Ahren D."/>
            <person name="Johansson T."/>
            <person name="Persson P."/>
            <person name="Tunlid A."/>
        </authorList>
    </citation>
    <scope>NUCLEOTIDE SEQUENCE [LARGE SCALE GENOMIC DNA]</scope>
    <source>
        <strain evidence="2 3">CBS 101986</strain>
    </source>
</reference>
<feature type="domain" description="Letm1 RBD" evidence="1">
    <location>
        <begin position="27"/>
        <end position="105"/>
    </location>
</feature>
<dbReference type="EMBL" id="JAACJJ010000028">
    <property type="protein sequence ID" value="KAF5322915.1"/>
    <property type="molecule type" value="Genomic_DNA"/>
</dbReference>
<gene>
    <name evidence="2" type="ORF">D9619_001424</name>
</gene>
<evidence type="ECO:0000313" key="3">
    <source>
        <dbReference type="Proteomes" id="UP000567179"/>
    </source>
</evidence>
<proteinExistence type="predicted"/>
<dbReference type="AlphaFoldDB" id="A0A8H5F3X3"/>
<accession>A0A8H5F3X3</accession>
<dbReference type="Pfam" id="PF07766">
    <property type="entry name" value="LETM1_RBD"/>
    <property type="match status" value="1"/>
</dbReference>